<name>A0A501PRH7_9PROT</name>
<dbReference type="PANTHER" id="PTHR42756:SF1">
    <property type="entry name" value="TRANSCRIPTIONAL REPRESSOR OF EMRAB OPERON"/>
    <property type="match status" value="1"/>
</dbReference>
<evidence type="ECO:0000256" key="1">
    <source>
        <dbReference type="ARBA" id="ARBA00023015"/>
    </source>
</evidence>
<dbReference type="PRINTS" id="PR00598">
    <property type="entry name" value="HTHMARR"/>
</dbReference>
<evidence type="ECO:0000313" key="5">
    <source>
        <dbReference type="EMBL" id="TPD62574.1"/>
    </source>
</evidence>
<dbReference type="PROSITE" id="PS01117">
    <property type="entry name" value="HTH_MARR_1"/>
    <property type="match status" value="1"/>
</dbReference>
<dbReference type="Proteomes" id="UP000319148">
    <property type="component" value="Unassembled WGS sequence"/>
</dbReference>
<gene>
    <name evidence="5" type="ORF">FIV46_00385</name>
</gene>
<keyword evidence="1" id="KW-0805">Transcription regulation</keyword>
<protein>
    <submittedName>
        <fullName evidence="5">MarR family transcriptional regulator</fullName>
    </submittedName>
</protein>
<dbReference type="InterPro" id="IPR000835">
    <property type="entry name" value="HTH_MarR-typ"/>
</dbReference>
<feature type="domain" description="HTH marR-type" evidence="4">
    <location>
        <begin position="5"/>
        <end position="137"/>
    </location>
</feature>
<dbReference type="OrthoDB" id="5974674at2"/>
<dbReference type="SUPFAM" id="SSF46785">
    <property type="entry name" value="Winged helix' DNA-binding domain"/>
    <property type="match status" value="1"/>
</dbReference>
<dbReference type="RefSeq" id="WP_139937824.1">
    <property type="nucleotide sequence ID" value="NZ_JBHSYP010000022.1"/>
</dbReference>
<dbReference type="InterPro" id="IPR036390">
    <property type="entry name" value="WH_DNA-bd_sf"/>
</dbReference>
<dbReference type="Pfam" id="PF01047">
    <property type="entry name" value="MarR"/>
    <property type="match status" value="1"/>
</dbReference>
<dbReference type="EMBL" id="VFIY01000004">
    <property type="protein sequence ID" value="TPD62574.1"/>
    <property type="molecule type" value="Genomic_DNA"/>
</dbReference>
<accession>A0A501PRH7</accession>
<organism evidence="5 6">
    <name type="scientific">Emcibacter nanhaiensis</name>
    <dbReference type="NCBI Taxonomy" id="1505037"/>
    <lineage>
        <taxon>Bacteria</taxon>
        <taxon>Pseudomonadati</taxon>
        <taxon>Pseudomonadota</taxon>
        <taxon>Alphaproteobacteria</taxon>
        <taxon>Emcibacterales</taxon>
        <taxon>Emcibacteraceae</taxon>
        <taxon>Emcibacter</taxon>
    </lineage>
</organism>
<evidence type="ECO:0000256" key="2">
    <source>
        <dbReference type="ARBA" id="ARBA00023125"/>
    </source>
</evidence>
<dbReference type="PANTHER" id="PTHR42756">
    <property type="entry name" value="TRANSCRIPTIONAL REGULATOR, MARR"/>
    <property type="match status" value="1"/>
</dbReference>
<dbReference type="SMART" id="SM00347">
    <property type="entry name" value="HTH_MARR"/>
    <property type="match status" value="1"/>
</dbReference>
<dbReference type="InterPro" id="IPR036388">
    <property type="entry name" value="WH-like_DNA-bd_sf"/>
</dbReference>
<keyword evidence="6" id="KW-1185">Reference proteome</keyword>
<dbReference type="PROSITE" id="PS50995">
    <property type="entry name" value="HTH_MARR_2"/>
    <property type="match status" value="1"/>
</dbReference>
<dbReference type="GO" id="GO:0003700">
    <property type="term" value="F:DNA-binding transcription factor activity"/>
    <property type="evidence" value="ECO:0007669"/>
    <property type="project" value="InterPro"/>
</dbReference>
<dbReference type="GO" id="GO:0003677">
    <property type="term" value="F:DNA binding"/>
    <property type="evidence" value="ECO:0007669"/>
    <property type="project" value="UniProtKB-KW"/>
</dbReference>
<sequence>MTDAGKSIGFLMHDVSRLMRRNFLRRAQKLGLSQAQWMTLFRVYRHEGVKQITLAESMEIQPITLARLIDSLEESGLVDRRRDPDDRRAFRIYLTEKAHPFLDEVQPLLEETRETAMVGFTEQEKTDLLQKLSHIKQNLQDAECLALQEANDRNNNDND</sequence>
<comment type="caution">
    <text evidence="5">The sequence shown here is derived from an EMBL/GenBank/DDBJ whole genome shotgun (WGS) entry which is preliminary data.</text>
</comment>
<reference evidence="6" key="1">
    <citation type="submission" date="2019-06" db="EMBL/GenBank/DDBJ databases">
        <title>The complete genome of Emcibacter congregatus ZYLT.</title>
        <authorList>
            <person name="Zhao Z."/>
        </authorList>
    </citation>
    <scope>NUCLEOTIDE SEQUENCE [LARGE SCALE GENOMIC DNA]</scope>
    <source>
        <strain evidence="6">MCCC 1A06723</strain>
    </source>
</reference>
<evidence type="ECO:0000313" key="6">
    <source>
        <dbReference type="Proteomes" id="UP000319148"/>
    </source>
</evidence>
<keyword evidence="2" id="KW-0238">DNA-binding</keyword>
<evidence type="ECO:0000259" key="4">
    <source>
        <dbReference type="PROSITE" id="PS50995"/>
    </source>
</evidence>
<evidence type="ECO:0000256" key="3">
    <source>
        <dbReference type="ARBA" id="ARBA00023163"/>
    </source>
</evidence>
<keyword evidence="3" id="KW-0804">Transcription</keyword>
<proteinExistence type="predicted"/>
<dbReference type="InterPro" id="IPR023187">
    <property type="entry name" value="Tscrpt_reg_MarR-type_CS"/>
</dbReference>
<dbReference type="Gene3D" id="1.10.10.10">
    <property type="entry name" value="Winged helix-like DNA-binding domain superfamily/Winged helix DNA-binding domain"/>
    <property type="match status" value="1"/>
</dbReference>
<dbReference type="AlphaFoldDB" id="A0A501PRH7"/>